<dbReference type="Proteomes" id="UP000229381">
    <property type="component" value="Unassembled WGS sequence"/>
</dbReference>
<sequence>MKFKKLTTISILITILISTTIGIFLWKNQPKEATAAPQLSCNIETLDSMDMTGMQTSIALDTNGYPYIAYMSNYQLKRAKWNGSSWSLYSIPNGDVGCSGCIGLSAAIDSSNIKYIAFNSCTYNQVGMAYEDYYGASGAYAIDSGENKGFLIGAAMIPTGDYTDTANKFQAVYSDYNTAQLKHARWTISYGDYSWTKTTVDDVGSYNILVGSMALDSSNYAGAAYTDEVSYALKYAKWTGSSWGSKQTVDGAGTEYSFCEDTPSIAFDSSNYARISYTPGILKYAKWTGSAWDKVIVDSVGVSGSSIALGLYNSARRCASGGCYPYISYYDITNQDLKLAIFNGSSWDKYTVDSAGNVGRFNSIARDAAGNIHMSYYDQTNNRLKYAKCSLVTNLAPTISSVTDSPDPVTVGNNIAFQVAWSDPNSGDNTKIHICKTNAISSQTCSGGNWCETASWSASSPTSCSYTPTISDVGTQNYYAFVCDDDNACSASTSGTFTVQAAISAPVVTNSTGASSITSTSARLNGEITSTGGENPTVHIYWGDNNGGTT</sequence>
<organism evidence="1 2">
    <name type="scientific">Candidatus Nealsonbacteria bacterium CG11_big_fil_rev_8_21_14_0_20_39_9</name>
    <dbReference type="NCBI Taxonomy" id="1974715"/>
    <lineage>
        <taxon>Bacteria</taxon>
        <taxon>Candidatus Nealsoniibacteriota</taxon>
    </lineage>
</organism>
<name>A0A2H0MPL3_9BACT</name>
<accession>A0A2H0MPL3</accession>
<evidence type="ECO:0000313" key="1">
    <source>
        <dbReference type="EMBL" id="PIQ98590.1"/>
    </source>
</evidence>
<proteinExistence type="predicted"/>
<dbReference type="Gene3D" id="2.120.10.70">
    <property type="entry name" value="Fucose-specific lectin"/>
    <property type="match status" value="2"/>
</dbReference>
<protein>
    <submittedName>
        <fullName evidence="1">Uncharacterized protein</fullName>
    </submittedName>
</protein>
<dbReference type="AlphaFoldDB" id="A0A2H0MPL3"/>
<evidence type="ECO:0000313" key="2">
    <source>
        <dbReference type="Proteomes" id="UP000229381"/>
    </source>
</evidence>
<reference evidence="1 2" key="1">
    <citation type="submission" date="2017-09" db="EMBL/GenBank/DDBJ databases">
        <title>Depth-based differentiation of microbial function through sediment-hosted aquifers and enrichment of novel symbionts in the deep terrestrial subsurface.</title>
        <authorList>
            <person name="Probst A.J."/>
            <person name="Ladd B."/>
            <person name="Jarett J.K."/>
            <person name="Geller-Mcgrath D.E."/>
            <person name="Sieber C.M."/>
            <person name="Emerson J.B."/>
            <person name="Anantharaman K."/>
            <person name="Thomas B.C."/>
            <person name="Malmstrom R."/>
            <person name="Stieglmeier M."/>
            <person name="Klingl A."/>
            <person name="Woyke T."/>
            <person name="Ryan C.M."/>
            <person name="Banfield J.F."/>
        </authorList>
    </citation>
    <scope>NUCLEOTIDE SEQUENCE [LARGE SCALE GENOMIC DNA]</scope>
    <source>
        <strain evidence="1">CG11_big_fil_rev_8_21_14_0_20_39_9</strain>
    </source>
</reference>
<dbReference type="EMBL" id="PCWI01000010">
    <property type="protein sequence ID" value="PIQ98590.1"/>
    <property type="molecule type" value="Genomic_DNA"/>
</dbReference>
<comment type="caution">
    <text evidence="1">The sequence shown here is derived from an EMBL/GenBank/DDBJ whole genome shotgun (WGS) entry which is preliminary data.</text>
</comment>
<feature type="non-terminal residue" evidence="1">
    <location>
        <position position="550"/>
    </location>
</feature>
<gene>
    <name evidence="1" type="ORF">COV64_00385</name>
</gene>